<evidence type="ECO:0000313" key="3">
    <source>
        <dbReference type="Proteomes" id="UP000077266"/>
    </source>
</evidence>
<proteinExistence type="predicted"/>
<dbReference type="EMBL" id="KV425886">
    <property type="protein sequence ID" value="KZW02863.1"/>
    <property type="molecule type" value="Genomic_DNA"/>
</dbReference>
<dbReference type="InParanoid" id="A0A165PZ47"/>
<accession>A0A165PZ47</accession>
<evidence type="ECO:0000256" key="1">
    <source>
        <dbReference type="SAM" id="MobiDB-lite"/>
    </source>
</evidence>
<name>A0A165PZ47_EXIGL</name>
<dbReference type="OrthoDB" id="10630320at2759"/>
<dbReference type="Proteomes" id="UP000077266">
    <property type="component" value="Unassembled WGS sequence"/>
</dbReference>
<protein>
    <submittedName>
        <fullName evidence="2">Uncharacterized protein</fullName>
    </submittedName>
</protein>
<dbReference type="AlphaFoldDB" id="A0A165PZ47"/>
<feature type="region of interest" description="Disordered" evidence="1">
    <location>
        <begin position="83"/>
        <end position="147"/>
    </location>
</feature>
<feature type="region of interest" description="Disordered" evidence="1">
    <location>
        <begin position="49"/>
        <end position="68"/>
    </location>
</feature>
<evidence type="ECO:0000313" key="2">
    <source>
        <dbReference type="EMBL" id="KZW02863.1"/>
    </source>
</evidence>
<reference evidence="2 3" key="1">
    <citation type="journal article" date="2016" name="Mol. Biol. Evol.">
        <title>Comparative Genomics of Early-Diverging Mushroom-Forming Fungi Provides Insights into the Origins of Lignocellulose Decay Capabilities.</title>
        <authorList>
            <person name="Nagy L.G."/>
            <person name="Riley R."/>
            <person name="Tritt A."/>
            <person name="Adam C."/>
            <person name="Daum C."/>
            <person name="Floudas D."/>
            <person name="Sun H."/>
            <person name="Yadav J.S."/>
            <person name="Pangilinan J."/>
            <person name="Larsson K.H."/>
            <person name="Matsuura K."/>
            <person name="Barry K."/>
            <person name="Labutti K."/>
            <person name="Kuo R."/>
            <person name="Ohm R.A."/>
            <person name="Bhattacharya S.S."/>
            <person name="Shirouzu T."/>
            <person name="Yoshinaga Y."/>
            <person name="Martin F.M."/>
            <person name="Grigoriev I.V."/>
            <person name="Hibbett D.S."/>
        </authorList>
    </citation>
    <scope>NUCLEOTIDE SEQUENCE [LARGE SCALE GENOMIC DNA]</scope>
    <source>
        <strain evidence="2 3">HHB12029</strain>
    </source>
</reference>
<gene>
    <name evidence="2" type="ORF">EXIGLDRAFT_730962</name>
</gene>
<sequence length="235" mass="25253">MTSPAFNSFASSLALALPATPPRKPRVPLAAANVPGTPRSTRVSVLASPSSASPVFDSSSSPWTASTPPTSLRIMRFVHTITPSPRSCNRGSPLVRAHPSPRAPVQITKSRSSALARMSPTMAQKKKEHAPRSAGNRRVGQDDDEDKMDLDVSSLLRPGDAGVRRKLFESVINRPQPPRAAAFDKPRKSLPARLDDDDDWLPLASAQRGLGMLPCKSVESLAIDGGVRGQKRKRV</sequence>
<organism evidence="2 3">
    <name type="scientific">Exidia glandulosa HHB12029</name>
    <dbReference type="NCBI Taxonomy" id="1314781"/>
    <lineage>
        <taxon>Eukaryota</taxon>
        <taxon>Fungi</taxon>
        <taxon>Dikarya</taxon>
        <taxon>Basidiomycota</taxon>
        <taxon>Agaricomycotina</taxon>
        <taxon>Agaricomycetes</taxon>
        <taxon>Auriculariales</taxon>
        <taxon>Exidiaceae</taxon>
        <taxon>Exidia</taxon>
    </lineage>
</organism>
<feature type="region of interest" description="Disordered" evidence="1">
    <location>
        <begin position="177"/>
        <end position="198"/>
    </location>
</feature>
<feature type="region of interest" description="Disordered" evidence="1">
    <location>
        <begin position="17"/>
        <end position="44"/>
    </location>
</feature>
<keyword evidence="3" id="KW-1185">Reference proteome</keyword>